<evidence type="ECO:0000313" key="2">
    <source>
        <dbReference type="EMBL" id="EEG75260.1"/>
    </source>
</evidence>
<evidence type="ECO:0000313" key="3">
    <source>
        <dbReference type="Proteomes" id="UP000004893"/>
    </source>
</evidence>
<proteinExistence type="predicted"/>
<keyword evidence="1" id="KW-1133">Transmembrane helix</keyword>
<feature type="transmembrane region" description="Helical" evidence="1">
    <location>
        <begin position="6"/>
        <end position="25"/>
    </location>
</feature>
<reference evidence="2" key="1">
    <citation type="submission" date="2009-02" db="EMBL/GenBank/DDBJ databases">
        <authorList>
            <person name="Fulton L."/>
            <person name="Clifton S."/>
            <person name="Fulton B."/>
            <person name="Xu J."/>
            <person name="Minx P."/>
            <person name="Pepin K.H."/>
            <person name="Johnson M."/>
            <person name="Bhonagiri V."/>
            <person name="Nash W.E."/>
            <person name="Mardis E.R."/>
            <person name="Wilson R.K."/>
        </authorList>
    </citation>
    <scope>NUCLEOTIDE SEQUENCE [LARGE SCALE GENOMIC DNA]</scope>
    <source>
        <strain evidence="2">DSM 15053</strain>
    </source>
</reference>
<organism evidence="2 3">
    <name type="scientific">[Clostridium] hylemonae DSM 15053</name>
    <dbReference type="NCBI Taxonomy" id="553973"/>
    <lineage>
        <taxon>Bacteria</taxon>
        <taxon>Bacillati</taxon>
        <taxon>Bacillota</taxon>
        <taxon>Clostridia</taxon>
        <taxon>Lachnospirales</taxon>
        <taxon>Lachnospiraceae</taxon>
    </lineage>
</organism>
<dbReference type="InterPro" id="IPR017259">
    <property type="entry name" value="UCP037672"/>
</dbReference>
<evidence type="ECO:0000256" key="1">
    <source>
        <dbReference type="SAM" id="Phobius"/>
    </source>
</evidence>
<dbReference type="eggNOG" id="ENOG5030IVB">
    <property type="taxonomic scope" value="Bacteria"/>
</dbReference>
<dbReference type="Pfam" id="PF12650">
    <property type="entry name" value="DUF3784"/>
    <property type="match status" value="1"/>
</dbReference>
<sequence length="246" mass="26990">MWILTGLFAVLSIVLLSGRGSFLIAGYNTADKEEKAKYDEKKLCRVMGAGMAVITAILLLCTLYEFDLPRGLRWILPAGIFGVVIFLVIATNTICRARTPAAGTKERKKAALTTKVTVAVLAVTCILVVSVLYTGDVKVQFEKDYMNIHTSVIGSKKVGYEEILSVAYEDSMDIGRRTGGIGSFRLQAGSFKNSEFGAYHLYSYTDCSEYVVLETADGYLVVNGKTPSKTRNLYHDISERAGFFAN</sequence>
<protein>
    <recommendedName>
        <fullName evidence="4">Bacterial Pleckstrin homology domain-containing protein</fullName>
    </recommendedName>
</protein>
<keyword evidence="1" id="KW-0812">Transmembrane</keyword>
<dbReference type="OrthoDB" id="2082701at2"/>
<evidence type="ECO:0008006" key="4">
    <source>
        <dbReference type="Google" id="ProtNLM"/>
    </source>
</evidence>
<name>C0BXF3_9FIRM</name>
<dbReference type="STRING" id="553973.CLOHYLEM_04490"/>
<dbReference type="EMBL" id="ABYI02000012">
    <property type="protein sequence ID" value="EEG75260.1"/>
    <property type="molecule type" value="Genomic_DNA"/>
</dbReference>
<accession>C0BXF3</accession>
<feature type="transmembrane region" description="Helical" evidence="1">
    <location>
        <begin position="46"/>
        <end position="66"/>
    </location>
</feature>
<comment type="caution">
    <text evidence="2">The sequence shown here is derived from an EMBL/GenBank/DDBJ whole genome shotgun (WGS) entry which is preliminary data.</text>
</comment>
<dbReference type="AlphaFoldDB" id="C0BXF3"/>
<dbReference type="Proteomes" id="UP000004893">
    <property type="component" value="Unassembled WGS sequence"/>
</dbReference>
<keyword evidence="3" id="KW-1185">Reference proteome</keyword>
<reference evidence="2" key="2">
    <citation type="submission" date="2013-06" db="EMBL/GenBank/DDBJ databases">
        <title>Draft genome sequence of Clostridium hylemonae (DSM 15053).</title>
        <authorList>
            <person name="Sudarsanam P."/>
            <person name="Ley R."/>
            <person name="Guruge J."/>
            <person name="Turnbaugh P.J."/>
            <person name="Mahowald M."/>
            <person name="Liep D."/>
            <person name="Gordon J."/>
        </authorList>
    </citation>
    <scope>NUCLEOTIDE SEQUENCE</scope>
    <source>
        <strain evidence="2">DSM 15053</strain>
    </source>
</reference>
<dbReference type="HOGENOM" id="CLU_099405_0_0_9"/>
<gene>
    <name evidence="2" type="ORF">CLOHYLEM_04490</name>
</gene>
<keyword evidence="1" id="KW-0472">Membrane</keyword>
<feature type="transmembrane region" description="Helical" evidence="1">
    <location>
        <begin position="116"/>
        <end position="135"/>
    </location>
</feature>
<feature type="transmembrane region" description="Helical" evidence="1">
    <location>
        <begin position="72"/>
        <end position="95"/>
    </location>
</feature>